<dbReference type="InParanoid" id="A0A200PLJ7"/>
<organism evidence="1 2">
    <name type="scientific">Macleaya cordata</name>
    <name type="common">Five-seeded plume-poppy</name>
    <name type="synonym">Bocconia cordata</name>
    <dbReference type="NCBI Taxonomy" id="56857"/>
    <lineage>
        <taxon>Eukaryota</taxon>
        <taxon>Viridiplantae</taxon>
        <taxon>Streptophyta</taxon>
        <taxon>Embryophyta</taxon>
        <taxon>Tracheophyta</taxon>
        <taxon>Spermatophyta</taxon>
        <taxon>Magnoliopsida</taxon>
        <taxon>Ranunculales</taxon>
        <taxon>Papaveraceae</taxon>
        <taxon>Papaveroideae</taxon>
        <taxon>Macleaya</taxon>
    </lineage>
</organism>
<accession>A0A200PLJ7</accession>
<keyword evidence="2" id="KW-1185">Reference proteome</keyword>
<reference evidence="1 2" key="1">
    <citation type="journal article" date="2017" name="Mol. Plant">
        <title>The Genome of Medicinal Plant Macleaya cordata Provides New Insights into Benzylisoquinoline Alkaloids Metabolism.</title>
        <authorList>
            <person name="Liu X."/>
            <person name="Liu Y."/>
            <person name="Huang P."/>
            <person name="Ma Y."/>
            <person name="Qing Z."/>
            <person name="Tang Q."/>
            <person name="Cao H."/>
            <person name="Cheng P."/>
            <person name="Zheng Y."/>
            <person name="Yuan Z."/>
            <person name="Zhou Y."/>
            <person name="Liu J."/>
            <person name="Tang Z."/>
            <person name="Zhuo Y."/>
            <person name="Zhang Y."/>
            <person name="Yu L."/>
            <person name="Huang J."/>
            <person name="Yang P."/>
            <person name="Peng Q."/>
            <person name="Zhang J."/>
            <person name="Jiang W."/>
            <person name="Zhang Z."/>
            <person name="Lin K."/>
            <person name="Ro D.K."/>
            <person name="Chen X."/>
            <person name="Xiong X."/>
            <person name="Shang Y."/>
            <person name="Huang S."/>
            <person name="Zeng J."/>
        </authorList>
    </citation>
    <scope>NUCLEOTIDE SEQUENCE [LARGE SCALE GENOMIC DNA]</scope>
    <source>
        <strain evidence="2">cv. BLH2017</strain>
        <tissue evidence="1">Root</tissue>
    </source>
</reference>
<gene>
    <name evidence="1" type="ORF">BVC80_9077g7</name>
</gene>
<evidence type="ECO:0000313" key="2">
    <source>
        <dbReference type="Proteomes" id="UP000195402"/>
    </source>
</evidence>
<dbReference type="Proteomes" id="UP000195402">
    <property type="component" value="Unassembled WGS sequence"/>
</dbReference>
<sequence>MGEATFGLTANGVTSEKFNGSSGWIVMIQRVELKHVAAFVFRIPYAELTGPLKGGKGYELCTVKKL</sequence>
<dbReference type="AlphaFoldDB" id="A0A200PLJ7"/>
<proteinExistence type="predicted"/>
<evidence type="ECO:0000313" key="1">
    <source>
        <dbReference type="EMBL" id="OUZ99082.1"/>
    </source>
</evidence>
<dbReference type="EMBL" id="MVGT01004544">
    <property type="protein sequence ID" value="OUZ99082.1"/>
    <property type="molecule type" value="Genomic_DNA"/>
</dbReference>
<name>A0A200PLJ7_MACCD</name>
<comment type="caution">
    <text evidence="1">The sequence shown here is derived from an EMBL/GenBank/DDBJ whole genome shotgun (WGS) entry which is preliminary data.</text>
</comment>
<protein>
    <submittedName>
        <fullName evidence="1">Uncharacterized protein</fullName>
    </submittedName>
</protein>